<reference evidence="1" key="1">
    <citation type="submission" date="2020-01" db="EMBL/GenBank/DDBJ databases">
        <title>Insect and environment-associated Actinomycetes.</title>
        <authorList>
            <person name="Currrie C."/>
            <person name="Chevrette M."/>
            <person name="Carlson C."/>
            <person name="Stubbendieck R."/>
            <person name="Wendt-Pienkowski E."/>
        </authorList>
    </citation>
    <scope>NUCLEOTIDE SEQUENCE</scope>
    <source>
        <strain evidence="1">SID14436</strain>
    </source>
</reference>
<dbReference type="EMBL" id="JAAGMD010000047">
    <property type="protein sequence ID" value="NEA84795.1"/>
    <property type="molecule type" value="Genomic_DNA"/>
</dbReference>
<comment type="caution">
    <text evidence="1">The sequence shown here is derived from an EMBL/GenBank/DDBJ whole genome shotgun (WGS) entry which is preliminary data.</text>
</comment>
<gene>
    <name evidence="1" type="ORF">G3I53_01610</name>
</gene>
<dbReference type="RefSeq" id="WP_164337344.1">
    <property type="nucleotide sequence ID" value="NZ_JAAGMD010000047.1"/>
</dbReference>
<evidence type="ECO:0000313" key="1">
    <source>
        <dbReference type="EMBL" id="NEA84795.1"/>
    </source>
</evidence>
<sequence>MPLRPYRKKAWLVAAGTLVVVSALVSTHLWQNTNVLGATSFCDGRVRSGDAQDVLDSPGRLSDSRVQTIPGKPEFTCVIERRSLFSTDAAPRIALKTASELGPFPYTTHVWKNPGARSYFKGEVTGGVTPTGGYVVLPKSCWAKVGDIHGSRLLPPDDNGVAAVEATVTAGRVAPEALARLLARTAASVAADAGCSVAALKEPPELAAPEGARTTDSEKVCGLPDFALPDSAVLPGAAEPGQERVSRGAQDVWACDLALAGKAGASVSFTATSDPAMVEAALKGNDDFRELPDGQGVALPNQAIVQCADGDVFFTALWSKEYYGALRDHHPSVTDVYRETFASFVSSAADLHSCPNVTIP</sequence>
<organism evidence="1">
    <name type="scientific">Streptomyces sp. SID14436</name>
    <dbReference type="NCBI Taxonomy" id="2706070"/>
    <lineage>
        <taxon>Bacteria</taxon>
        <taxon>Bacillati</taxon>
        <taxon>Actinomycetota</taxon>
        <taxon>Actinomycetes</taxon>
        <taxon>Kitasatosporales</taxon>
        <taxon>Streptomycetaceae</taxon>
        <taxon>Streptomyces</taxon>
    </lineage>
</organism>
<accession>A0A6G3QN75</accession>
<protein>
    <submittedName>
        <fullName evidence="1">Uncharacterized protein</fullName>
    </submittedName>
</protein>
<name>A0A6G3QN75_9ACTN</name>
<dbReference type="AlphaFoldDB" id="A0A6G3QN75"/>
<proteinExistence type="predicted"/>